<dbReference type="Proteomes" id="UP000774326">
    <property type="component" value="Unassembled WGS sequence"/>
</dbReference>
<protein>
    <recommendedName>
        <fullName evidence="9">Ammonia transport outward protein 2</fullName>
    </recommendedName>
</protein>
<dbReference type="EMBL" id="JAEUBG010003394">
    <property type="protein sequence ID" value="KAH3682830.1"/>
    <property type="molecule type" value="Genomic_DNA"/>
</dbReference>
<evidence type="ECO:0000256" key="6">
    <source>
        <dbReference type="SAM" id="Phobius"/>
    </source>
</evidence>
<reference evidence="7" key="2">
    <citation type="submission" date="2021-01" db="EMBL/GenBank/DDBJ databases">
        <authorList>
            <person name="Schikora-Tamarit M.A."/>
        </authorList>
    </citation>
    <scope>NUCLEOTIDE SEQUENCE</scope>
    <source>
        <strain evidence="7">CBS2887</strain>
    </source>
</reference>
<comment type="caution">
    <text evidence="7">The sequence shown here is derived from an EMBL/GenBank/DDBJ whole genome shotgun (WGS) entry which is preliminary data.</text>
</comment>
<dbReference type="GO" id="GO:0015123">
    <property type="term" value="F:acetate transmembrane transporter activity"/>
    <property type="evidence" value="ECO:0007669"/>
    <property type="project" value="TreeGrafter"/>
</dbReference>
<feature type="transmembrane region" description="Helical" evidence="6">
    <location>
        <begin position="241"/>
        <end position="262"/>
    </location>
</feature>
<dbReference type="NCBIfam" id="NF038013">
    <property type="entry name" value="AceTr_1"/>
    <property type="match status" value="1"/>
</dbReference>
<evidence type="ECO:0000256" key="3">
    <source>
        <dbReference type="ARBA" id="ARBA00022692"/>
    </source>
</evidence>
<dbReference type="GO" id="GO:0005886">
    <property type="term" value="C:plasma membrane"/>
    <property type="evidence" value="ECO:0007669"/>
    <property type="project" value="TreeGrafter"/>
</dbReference>
<gene>
    <name evidence="7" type="ORF">WICPIJ_006205</name>
</gene>
<dbReference type="OrthoDB" id="3648309at2759"/>
<evidence type="ECO:0000256" key="2">
    <source>
        <dbReference type="ARBA" id="ARBA00005587"/>
    </source>
</evidence>
<evidence type="ECO:0008006" key="9">
    <source>
        <dbReference type="Google" id="ProtNLM"/>
    </source>
</evidence>
<comment type="subcellular location">
    <subcellularLocation>
        <location evidence="1">Membrane</location>
        <topology evidence="1">Multi-pass membrane protein</topology>
    </subcellularLocation>
</comment>
<dbReference type="InterPro" id="IPR047622">
    <property type="entry name" value="GPR1_FUN34_YAAH"/>
</dbReference>
<evidence type="ECO:0000256" key="5">
    <source>
        <dbReference type="ARBA" id="ARBA00023136"/>
    </source>
</evidence>
<evidence type="ECO:0000313" key="8">
    <source>
        <dbReference type="Proteomes" id="UP000774326"/>
    </source>
</evidence>
<dbReference type="AlphaFoldDB" id="A0A9P8Q458"/>
<dbReference type="Pfam" id="PF01184">
    <property type="entry name" value="Gpr1_Fun34_YaaH"/>
    <property type="match status" value="1"/>
</dbReference>
<keyword evidence="5 6" id="KW-0472">Membrane</keyword>
<feature type="transmembrane region" description="Helical" evidence="6">
    <location>
        <begin position="186"/>
        <end position="204"/>
    </location>
</feature>
<reference evidence="7" key="1">
    <citation type="journal article" date="2021" name="Open Biol.">
        <title>Shared evolutionary footprints suggest mitochondrial oxidative damage underlies multiple complex I losses in fungi.</title>
        <authorList>
            <person name="Schikora-Tamarit M.A."/>
            <person name="Marcet-Houben M."/>
            <person name="Nosek J."/>
            <person name="Gabaldon T."/>
        </authorList>
    </citation>
    <scope>NUCLEOTIDE SEQUENCE</scope>
    <source>
        <strain evidence="7">CBS2887</strain>
    </source>
</reference>
<name>A0A9P8Q458_WICPI</name>
<keyword evidence="3 6" id="KW-0812">Transmembrane</keyword>
<feature type="transmembrane region" description="Helical" evidence="6">
    <location>
        <begin position="161"/>
        <end position="179"/>
    </location>
</feature>
<feature type="transmembrane region" description="Helical" evidence="6">
    <location>
        <begin position="122"/>
        <end position="141"/>
    </location>
</feature>
<evidence type="ECO:0000256" key="1">
    <source>
        <dbReference type="ARBA" id="ARBA00004141"/>
    </source>
</evidence>
<feature type="transmembrane region" description="Helical" evidence="6">
    <location>
        <begin position="89"/>
        <end position="110"/>
    </location>
</feature>
<dbReference type="InterPro" id="IPR000791">
    <property type="entry name" value="Gpr1/Fun34/SatP-like"/>
</dbReference>
<keyword evidence="4 6" id="KW-1133">Transmembrane helix</keyword>
<comment type="similarity">
    <text evidence="2">Belongs to the acetate uptake transporter (AceTr) (TC 2.A.96) family.</text>
</comment>
<dbReference type="PROSITE" id="PS01114">
    <property type="entry name" value="GPR1_FUN34_YAAH"/>
    <property type="match status" value="1"/>
</dbReference>
<evidence type="ECO:0000313" key="7">
    <source>
        <dbReference type="EMBL" id="KAH3682830.1"/>
    </source>
</evidence>
<keyword evidence="8" id="KW-1185">Reference proteome</keyword>
<dbReference type="InterPro" id="IPR051633">
    <property type="entry name" value="AceTr"/>
</dbReference>
<organism evidence="7 8">
    <name type="scientific">Wickerhamomyces pijperi</name>
    <name type="common">Yeast</name>
    <name type="synonym">Pichia pijperi</name>
    <dbReference type="NCBI Taxonomy" id="599730"/>
    <lineage>
        <taxon>Eukaryota</taxon>
        <taxon>Fungi</taxon>
        <taxon>Dikarya</taxon>
        <taxon>Ascomycota</taxon>
        <taxon>Saccharomycotina</taxon>
        <taxon>Saccharomycetes</taxon>
        <taxon>Phaffomycetales</taxon>
        <taxon>Wickerhamomycetaceae</taxon>
        <taxon>Wickerhamomyces</taxon>
    </lineage>
</organism>
<feature type="transmembrane region" description="Helical" evidence="6">
    <location>
        <begin position="210"/>
        <end position="229"/>
    </location>
</feature>
<dbReference type="PANTHER" id="PTHR31123">
    <property type="entry name" value="ACCUMULATION OF DYADS PROTEIN 2-RELATED"/>
    <property type="match status" value="1"/>
</dbReference>
<sequence>MTTPQDIDFEKQVHNNYAHSDHLDNQTTNIGSQYGAQYDADHHVTKIQTSGDNSEYILIGRTKVLKSELIGAFGGTLNPGVSAPSPYSFANPAPLGLCAFALTTFVLSMVNARAMGIQKPNVVVGLAMFYGGLVQLLAGMWEIALGNVFGGTALSSYGGFWLSWAAIQIPWFGISAAYTDKKEFTNAVSFFLLGWTLFTLLLLICTFKSTVAFFSLFFFLFITFLLLCIGDFTGKVGVTRAGGVFGVITAFIAWYNAFAGIATKENSYVTAYVLPLPGTKKTDLR</sequence>
<dbReference type="PANTHER" id="PTHR31123:SF1">
    <property type="entry name" value="ACCUMULATION OF DYADS PROTEIN 2-RELATED"/>
    <property type="match status" value="1"/>
</dbReference>
<accession>A0A9P8Q458</accession>
<evidence type="ECO:0000256" key="4">
    <source>
        <dbReference type="ARBA" id="ARBA00022989"/>
    </source>
</evidence>
<proteinExistence type="inferred from homology"/>